<dbReference type="KEGG" id="gps:C427_0245"/>
<accession>K7ARK3</accession>
<reference evidence="1 2" key="1">
    <citation type="journal article" date="2013" name="Genome Announc.">
        <title>Complete Genome Sequence of Glaciecola psychrophila Strain 170T.</title>
        <authorList>
            <person name="Yin J."/>
            <person name="Chen J."/>
            <person name="Liu G."/>
            <person name="Yu Y."/>
            <person name="Song L."/>
            <person name="Wang X."/>
            <person name="Qu X."/>
        </authorList>
    </citation>
    <scope>NUCLEOTIDE SEQUENCE [LARGE SCALE GENOMIC DNA]</scope>
    <source>
        <strain evidence="1 2">170</strain>
    </source>
</reference>
<sequence>MRKKFEFNVKDHKIKVTNSWLHGAKLYVDGDFRDFDKSLSANGKVALLSANLGNFGILEIFPVAFFTVEIDAYLVFDNTKQHIFSSHKRLSLTEQRTA</sequence>
<keyword evidence="2" id="KW-1185">Reference proteome</keyword>
<dbReference type="eggNOG" id="ENOG5032VWF">
    <property type="taxonomic scope" value="Bacteria"/>
</dbReference>
<dbReference type="AlphaFoldDB" id="K7ARK3"/>
<gene>
    <name evidence="1" type="ORF">C427_0245</name>
</gene>
<name>K7ARK3_9ALTE</name>
<protein>
    <submittedName>
        <fullName evidence="1">Uncharacterized protein</fullName>
    </submittedName>
</protein>
<dbReference type="OrthoDB" id="7067095at2"/>
<evidence type="ECO:0000313" key="2">
    <source>
        <dbReference type="Proteomes" id="UP000011864"/>
    </source>
</evidence>
<dbReference type="EMBL" id="CP003837">
    <property type="protein sequence ID" value="AGH42355.1"/>
    <property type="molecule type" value="Genomic_DNA"/>
</dbReference>
<dbReference type="HOGENOM" id="CLU_2261434_0_0_6"/>
<dbReference type="STRING" id="1129794.C427_0245"/>
<evidence type="ECO:0000313" key="1">
    <source>
        <dbReference type="EMBL" id="AGH42355.1"/>
    </source>
</evidence>
<dbReference type="Proteomes" id="UP000011864">
    <property type="component" value="Chromosome"/>
</dbReference>
<organism evidence="1 2">
    <name type="scientific">Paraglaciecola psychrophila 170</name>
    <dbReference type="NCBI Taxonomy" id="1129794"/>
    <lineage>
        <taxon>Bacteria</taxon>
        <taxon>Pseudomonadati</taxon>
        <taxon>Pseudomonadota</taxon>
        <taxon>Gammaproteobacteria</taxon>
        <taxon>Alteromonadales</taxon>
        <taxon>Alteromonadaceae</taxon>
        <taxon>Paraglaciecola</taxon>
    </lineage>
</organism>
<proteinExistence type="predicted"/>
<dbReference type="RefSeq" id="WP_007638260.1">
    <property type="nucleotide sequence ID" value="NC_020514.1"/>
</dbReference>
<dbReference type="PATRIC" id="fig|1129794.4.peg.240"/>